<evidence type="ECO:0000313" key="2">
    <source>
        <dbReference type="Proteomes" id="UP000318825"/>
    </source>
</evidence>
<dbReference type="RefSeq" id="WP_181410366.1">
    <property type="nucleotide sequence ID" value="NZ_BJNF01000020.1"/>
</dbReference>
<reference evidence="1 2" key="1">
    <citation type="submission" date="2019-06" db="EMBL/GenBank/DDBJ databases">
        <title>Whole genome shotgun sequence of Nitrobacter winogradskyi NBRC 14297.</title>
        <authorList>
            <person name="Hosoyama A."/>
            <person name="Uohara A."/>
            <person name="Ohji S."/>
            <person name="Ichikawa N."/>
        </authorList>
    </citation>
    <scope>NUCLEOTIDE SEQUENCE [LARGE SCALE GENOMIC DNA]</scope>
    <source>
        <strain evidence="1 2">NBRC 14297</strain>
    </source>
</reference>
<name>A0A4Y3W7M9_NITWI</name>
<dbReference type="Proteomes" id="UP000318825">
    <property type="component" value="Unassembled WGS sequence"/>
</dbReference>
<protein>
    <submittedName>
        <fullName evidence="1">Uncharacterized protein</fullName>
    </submittedName>
</protein>
<dbReference type="EMBL" id="BJNF01000020">
    <property type="protein sequence ID" value="GEC14994.1"/>
    <property type="molecule type" value="Genomic_DNA"/>
</dbReference>
<comment type="caution">
    <text evidence="1">The sequence shown here is derived from an EMBL/GenBank/DDBJ whole genome shotgun (WGS) entry which is preliminary data.</text>
</comment>
<proteinExistence type="predicted"/>
<accession>A0A4Y3W7M9</accession>
<dbReference type="AlphaFoldDB" id="A0A4Y3W7M9"/>
<organism evidence="1 2">
    <name type="scientific">Nitrobacter winogradskyi</name>
    <name type="common">Nitrobacter agilis</name>
    <dbReference type="NCBI Taxonomy" id="913"/>
    <lineage>
        <taxon>Bacteria</taxon>
        <taxon>Pseudomonadati</taxon>
        <taxon>Pseudomonadota</taxon>
        <taxon>Alphaproteobacteria</taxon>
        <taxon>Hyphomicrobiales</taxon>
        <taxon>Nitrobacteraceae</taxon>
        <taxon>Nitrobacter</taxon>
    </lineage>
</organism>
<evidence type="ECO:0000313" key="1">
    <source>
        <dbReference type="EMBL" id="GEC14994.1"/>
    </source>
</evidence>
<sequence length="47" mass="5650">MDIEFLKQQAERCRRLAKGTDPFTEKRLLKLAEEYEARVKELERRGP</sequence>
<gene>
    <name evidence="1" type="ORF">NWI01_08860</name>
</gene>